<dbReference type="Gene3D" id="2.30.30.40">
    <property type="entry name" value="SH3 Domains"/>
    <property type="match status" value="1"/>
</dbReference>
<dbReference type="GO" id="GO:0005829">
    <property type="term" value="C:cytosol"/>
    <property type="evidence" value="ECO:0007669"/>
    <property type="project" value="TreeGrafter"/>
</dbReference>
<evidence type="ECO:0000313" key="2">
    <source>
        <dbReference type="EMBL" id="PCI27087.1"/>
    </source>
</evidence>
<protein>
    <submittedName>
        <fullName evidence="2">Chemotaxis protein CheW</fullName>
    </submittedName>
</protein>
<feature type="domain" description="CheW-like" evidence="1">
    <location>
        <begin position="15"/>
        <end position="155"/>
    </location>
</feature>
<dbReference type="SUPFAM" id="SSF50341">
    <property type="entry name" value="CheW-like"/>
    <property type="match status" value="1"/>
</dbReference>
<dbReference type="GO" id="GO:0006935">
    <property type="term" value="P:chemotaxis"/>
    <property type="evidence" value="ECO:0007669"/>
    <property type="project" value="InterPro"/>
</dbReference>
<dbReference type="InterPro" id="IPR036061">
    <property type="entry name" value="CheW-like_dom_sf"/>
</dbReference>
<organism evidence="2 3">
    <name type="scientific">SAR324 cluster bacterium</name>
    <dbReference type="NCBI Taxonomy" id="2024889"/>
    <lineage>
        <taxon>Bacteria</taxon>
        <taxon>Deltaproteobacteria</taxon>
        <taxon>SAR324 cluster</taxon>
    </lineage>
</organism>
<dbReference type="PROSITE" id="PS50851">
    <property type="entry name" value="CHEW"/>
    <property type="match status" value="1"/>
</dbReference>
<dbReference type="PANTHER" id="PTHR22617">
    <property type="entry name" value="CHEMOTAXIS SENSOR HISTIDINE KINASE-RELATED"/>
    <property type="match status" value="1"/>
</dbReference>
<dbReference type="AlphaFoldDB" id="A0A2A4T270"/>
<evidence type="ECO:0000259" key="1">
    <source>
        <dbReference type="PROSITE" id="PS50851"/>
    </source>
</evidence>
<evidence type="ECO:0000313" key="3">
    <source>
        <dbReference type="Proteomes" id="UP000218113"/>
    </source>
</evidence>
<dbReference type="EMBL" id="NVSR01000076">
    <property type="protein sequence ID" value="PCI27087.1"/>
    <property type="molecule type" value="Genomic_DNA"/>
</dbReference>
<comment type="caution">
    <text evidence="2">The sequence shown here is derived from an EMBL/GenBank/DDBJ whole genome shotgun (WGS) entry which is preliminary data.</text>
</comment>
<dbReference type="Gene3D" id="2.40.50.180">
    <property type="entry name" value="CheA-289, Domain 4"/>
    <property type="match status" value="1"/>
</dbReference>
<dbReference type="GO" id="GO:0007165">
    <property type="term" value="P:signal transduction"/>
    <property type="evidence" value="ECO:0007669"/>
    <property type="project" value="InterPro"/>
</dbReference>
<dbReference type="PANTHER" id="PTHR22617:SF23">
    <property type="entry name" value="CHEMOTAXIS PROTEIN CHEW"/>
    <property type="match status" value="1"/>
</dbReference>
<dbReference type="InterPro" id="IPR039315">
    <property type="entry name" value="CheW"/>
</dbReference>
<name>A0A2A4T270_9DELT</name>
<dbReference type="Proteomes" id="UP000218113">
    <property type="component" value="Unassembled WGS sequence"/>
</dbReference>
<gene>
    <name evidence="2" type="ORF">COB67_09435</name>
</gene>
<dbReference type="InterPro" id="IPR002545">
    <property type="entry name" value="CheW-lke_dom"/>
</dbReference>
<dbReference type="Pfam" id="PF01584">
    <property type="entry name" value="CheW"/>
    <property type="match status" value="1"/>
</dbReference>
<dbReference type="SMART" id="SM00260">
    <property type="entry name" value="CheW"/>
    <property type="match status" value="1"/>
</dbReference>
<sequence>MGNVGISEEDQDMMEGMYLTFMLTDQSYGIEIRHVIEIIRMQQVTEVPDVADYIKGVINLRGKVIPVMDVRRRFGLDSQNYNERTCIIVVSINDAETGMIVDTMKDVVDIPDEKIQEPPTVGSGNDKRFIQGLGKVDHDIHILLDIESVIGSLEEAF</sequence>
<proteinExistence type="predicted"/>
<accession>A0A2A4T270</accession>
<reference evidence="3" key="1">
    <citation type="submission" date="2017-08" db="EMBL/GenBank/DDBJ databases">
        <title>A dynamic microbial community with high functional redundancy inhabits the cold, oxic subseafloor aquifer.</title>
        <authorList>
            <person name="Tully B.J."/>
            <person name="Wheat C.G."/>
            <person name="Glazer B.T."/>
            <person name="Huber J.A."/>
        </authorList>
    </citation>
    <scope>NUCLEOTIDE SEQUENCE [LARGE SCALE GENOMIC DNA]</scope>
</reference>